<dbReference type="OrthoDB" id="9777090at2"/>
<dbReference type="SUPFAM" id="SSF53474">
    <property type="entry name" value="alpha/beta-Hydrolases"/>
    <property type="match status" value="1"/>
</dbReference>
<evidence type="ECO:0000259" key="2">
    <source>
        <dbReference type="Pfam" id="PF00561"/>
    </source>
</evidence>
<organism evidence="3 4">
    <name type="scientific">Oceanidesulfovibrio marinus</name>
    <dbReference type="NCBI Taxonomy" id="370038"/>
    <lineage>
        <taxon>Bacteria</taxon>
        <taxon>Pseudomonadati</taxon>
        <taxon>Thermodesulfobacteriota</taxon>
        <taxon>Desulfovibrionia</taxon>
        <taxon>Desulfovibrionales</taxon>
        <taxon>Desulfovibrionaceae</taxon>
        <taxon>Oceanidesulfovibrio</taxon>
    </lineage>
</organism>
<accession>A0A6P1ZJ35</accession>
<dbReference type="GO" id="GO:0016787">
    <property type="term" value="F:hydrolase activity"/>
    <property type="evidence" value="ECO:0007669"/>
    <property type="project" value="UniProtKB-KW"/>
</dbReference>
<dbReference type="AlphaFoldDB" id="A0A6P1ZJ35"/>
<keyword evidence="1" id="KW-0472">Membrane</keyword>
<keyword evidence="1" id="KW-1133">Transmembrane helix</keyword>
<dbReference type="Proteomes" id="UP000434052">
    <property type="component" value="Unassembled WGS sequence"/>
</dbReference>
<sequence>MPASLRSTAQIRPSKSERVSSRMVSPMCEAPFAPFRTFLSCVFPLAAYTEQLQTRTLSHVQAPSRSELGTELHPRDFFAACEYFWPGRRPPGMKRRAIQMPMQILLALIGLYAAVCVLVHFMQPRLVFHPHAELEADPTDAGLPFEDLTLTAEDGTSIHAWFIPGEGEGGGAGLFGVFCHGNAGNLSHRLDTMKILRGLGIDMLYFDYRGYGRSGGKPTEEGTAMDARAAYRWLTLEKGAKPDRVVAWGRSLGGAVAARLADEQTVAALVLETAFTSIPDIGQRMYPFLPVRLLASTRMATLEHLRRVRVPVLIAHGQADETVPYDMGRTLFEAAHEPKTFLELAGGHNDFFLVMGEDYAVAVERFLESIPR</sequence>
<dbReference type="InterPro" id="IPR029058">
    <property type="entry name" value="AB_hydrolase_fold"/>
</dbReference>
<keyword evidence="1" id="KW-0812">Transmembrane</keyword>
<keyword evidence="3" id="KW-0378">Hydrolase</keyword>
<name>A0A6P1ZJ35_9BACT</name>
<proteinExistence type="predicted"/>
<feature type="transmembrane region" description="Helical" evidence="1">
    <location>
        <begin position="104"/>
        <end position="122"/>
    </location>
</feature>
<reference evidence="3 4" key="1">
    <citation type="submission" date="2018-06" db="EMBL/GenBank/DDBJ databases">
        <title>Complete genome of Desulfovibrio marinus P48SEP.</title>
        <authorList>
            <person name="Crispim J.S."/>
            <person name="Vidigal P.M.P."/>
            <person name="Silva L.C.F."/>
            <person name="Araujo L.C."/>
            <person name="Laguardia C.N."/>
            <person name="Dias R.S."/>
            <person name="Sousa M.P."/>
            <person name="Paula S.O."/>
            <person name="Silva C."/>
        </authorList>
    </citation>
    <scope>NUCLEOTIDE SEQUENCE [LARGE SCALE GENOMIC DNA]</scope>
    <source>
        <strain evidence="3 4">P48SEP</strain>
    </source>
</reference>
<dbReference type="InterPro" id="IPR000073">
    <property type="entry name" value="AB_hydrolase_1"/>
</dbReference>
<evidence type="ECO:0000313" key="3">
    <source>
        <dbReference type="EMBL" id="TVM35274.1"/>
    </source>
</evidence>
<dbReference type="EMBL" id="QMIF01000003">
    <property type="protein sequence ID" value="TVM35274.1"/>
    <property type="molecule type" value="Genomic_DNA"/>
</dbReference>
<evidence type="ECO:0000313" key="4">
    <source>
        <dbReference type="Proteomes" id="UP000434052"/>
    </source>
</evidence>
<dbReference type="PANTHER" id="PTHR12277:SF81">
    <property type="entry name" value="PROTEIN ABHD13"/>
    <property type="match status" value="1"/>
</dbReference>
<dbReference type="Pfam" id="PF00561">
    <property type="entry name" value="Abhydrolase_1"/>
    <property type="match status" value="1"/>
</dbReference>
<comment type="caution">
    <text evidence="3">The sequence shown here is derived from an EMBL/GenBank/DDBJ whole genome shotgun (WGS) entry which is preliminary data.</text>
</comment>
<protein>
    <submittedName>
        <fullName evidence="3">Alpha/beta hydrolase</fullName>
    </submittedName>
</protein>
<dbReference type="Gene3D" id="3.40.50.1820">
    <property type="entry name" value="alpha/beta hydrolase"/>
    <property type="match status" value="1"/>
</dbReference>
<evidence type="ECO:0000256" key="1">
    <source>
        <dbReference type="SAM" id="Phobius"/>
    </source>
</evidence>
<gene>
    <name evidence="3" type="ORF">DQK91_06965</name>
</gene>
<feature type="domain" description="AB hydrolase-1" evidence="2">
    <location>
        <begin position="177"/>
        <end position="274"/>
    </location>
</feature>
<dbReference type="PANTHER" id="PTHR12277">
    <property type="entry name" value="ALPHA/BETA HYDROLASE DOMAIN-CONTAINING PROTEIN"/>
    <property type="match status" value="1"/>
</dbReference>